<evidence type="ECO:0000256" key="5">
    <source>
        <dbReference type="ARBA" id="ARBA00022777"/>
    </source>
</evidence>
<dbReference type="PROSITE" id="PS00109">
    <property type="entry name" value="PROTEIN_KINASE_TYR"/>
    <property type="match status" value="1"/>
</dbReference>
<dbReference type="AlphaFoldDB" id="A0A4Y1RGS2"/>
<keyword evidence="6" id="KW-0067">ATP-binding</keyword>
<gene>
    <name evidence="10" type="ORF">Prudu_014098</name>
</gene>
<dbReference type="Pfam" id="PF07714">
    <property type="entry name" value="PK_Tyr_Ser-Thr"/>
    <property type="match status" value="1"/>
</dbReference>
<keyword evidence="2" id="KW-0723">Serine/threonine-protein kinase</keyword>
<keyword evidence="5 10" id="KW-0418">Kinase</keyword>
<keyword evidence="4" id="KW-0547">Nucleotide-binding</keyword>
<reference evidence="10" key="1">
    <citation type="journal article" date="2019" name="Science">
        <title>Mutation of a bHLH transcription factor allowed almond domestication.</title>
        <authorList>
            <person name="Sanchez-Perez R."/>
            <person name="Pavan S."/>
            <person name="Mazzeo R."/>
            <person name="Moldovan C."/>
            <person name="Aiese Cigliano R."/>
            <person name="Del Cueto J."/>
            <person name="Ricciardi F."/>
            <person name="Lotti C."/>
            <person name="Ricciardi L."/>
            <person name="Dicenta F."/>
            <person name="Lopez-Marques R.L."/>
            <person name="Lindberg Moller B."/>
        </authorList>
    </citation>
    <scope>NUCLEOTIDE SEQUENCE</scope>
</reference>
<dbReference type="InterPro" id="IPR051420">
    <property type="entry name" value="Ser_Thr_Kinases_DiverseReg"/>
</dbReference>
<accession>A0A4Y1RGS2</accession>
<sequence>MEAGCEETPYAMGWRDKISKEFLNEVRALSEIRHRNIVKLYGFCAHKRHSFLVYEYLERGSLATMLSKNEEAKELGWSKRVNIVKGLAHALSYMHHDCLPPIVHRDISSKNILLDSEYEACVSDFGTAKFLNPDSTNWTALQARMATWHQELAYTMEVNENCDVYSFGVVTLEIIMGKHPGDLFSSFYQSLHPPPPHPHHHLH</sequence>
<dbReference type="PANTHER" id="PTHR48005:SF16">
    <property type="entry name" value="MDIS1-INTERACTING RECEPTOR LIKE KINASE 2-LIKE ISOFORM X1"/>
    <property type="match status" value="1"/>
</dbReference>
<evidence type="ECO:0000256" key="7">
    <source>
        <dbReference type="ARBA" id="ARBA00047899"/>
    </source>
</evidence>
<evidence type="ECO:0000256" key="2">
    <source>
        <dbReference type="ARBA" id="ARBA00022527"/>
    </source>
</evidence>
<dbReference type="FunFam" id="1.10.510.10:FF:001023">
    <property type="entry name" value="Os07g0541700 protein"/>
    <property type="match status" value="1"/>
</dbReference>
<evidence type="ECO:0000313" key="10">
    <source>
        <dbReference type="EMBL" id="BBH03275.1"/>
    </source>
</evidence>
<evidence type="ECO:0000259" key="9">
    <source>
        <dbReference type="PROSITE" id="PS50011"/>
    </source>
</evidence>
<dbReference type="EC" id="2.7.11.1" evidence="1"/>
<evidence type="ECO:0000256" key="6">
    <source>
        <dbReference type="ARBA" id="ARBA00022840"/>
    </source>
</evidence>
<comment type="catalytic activity">
    <reaction evidence="8">
        <text>L-seryl-[protein] + ATP = O-phospho-L-seryl-[protein] + ADP + H(+)</text>
        <dbReference type="Rhea" id="RHEA:17989"/>
        <dbReference type="Rhea" id="RHEA-COMP:9863"/>
        <dbReference type="Rhea" id="RHEA-COMP:11604"/>
        <dbReference type="ChEBI" id="CHEBI:15378"/>
        <dbReference type="ChEBI" id="CHEBI:29999"/>
        <dbReference type="ChEBI" id="CHEBI:30616"/>
        <dbReference type="ChEBI" id="CHEBI:83421"/>
        <dbReference type="ChEBI" id="CHEBI:456216"/>
        <dbReference type="EC" id="2.7.11.1"/>
    </reaction>
</comment>
<evidence type="ECO:0000256" key="1">
    <source>
        <dbReference type="ARBA" id="ARBA00012513"/>
    </source>
</evidence>
<dbReference type="InterPro" id="IPR008266">
    <property type="entry name" value="Tyr_kinase_AS"/>
</dbReference>
<proteinExistence type="predicted"/>
<evidence type="ECO:0000256" key="8">
    <source>
        <dbReference type="ARBA" id="ARBA00048679"/>
    </source>
</evidence>
<evidence type="ECO:0000256" key="4">
    <source>
        <dbReference type="ARBA" id="ARBA00022741"/>
    </source>
</evidence>
<keyword evidence="3" id="KW-0808">Transferase</keyword>
<dbReference type="GO" id="GO:0005524">
    <property type="term" value="F:ATP binding"/>
    <property type="evidence" value="ECO:0007669"/>
    <property type="project" value="UniProtKB-KW"/>
</dbReference>
<organism evidence="10">
    <name type="scientific">Prunus dulcis</name>
    <name type="common">Almond</name>
    <name type="synonym">Amygdalus dulcis</name>
    <dbReference type="NCBI Taxonomy" id="3755"/>
    <lineage>
        <taxon>Eukaryota</taxon>
        <taxon>Viridiplantae</taxon>
        <taxon>Streptophyta</taxon>
        <taxon>Embryophyta</taxon>
        <taxon>Tracheophyta</taxon>
        <taxon>Spermatophyta</taxon>
        <taxon>Magnoliopsida</taxon>
        <taxon>eudicotyledons</taxon>
        <taxon>Gunneridae</taxon>
        <taxon>Pentapetalae</taxon>
        <taxon>rosids</taxon>
        <taxon>fabids</taxon>
        <taxon>Rosales</taxon>
        <taxon>Rosaceae</taxon>
        <taxon>Amygdaloideae</taxon>
        <taxon>Amygdaleae</taxon>
        <taxon>Prunus</taxon>
    </lineage>
</organism>
<dbReference type="GO" id="GO:0004674">
    <property type="term" value="F:protein serine/threonine kinase activity"/>
    <property type="evidence" value="ECO:0007669"/>
    <property type="project" value="UniProtKB-KW"/>
</dbReference>
<dbReference type="EMBL" id="AP019301">
    <property type="protein sequence ID" value="BBH03275.1"/>
    <property type="molecule type" value="Genomic_DNA"/>
</dbReference>
<feature type="domain" description="Protein kinase" evidence="9">
    <location>
        <begin position="1"/>
        <end position="203"/>
    </location>
</feature>
<dbReference type="InterPro" id="IPR000719">
    <property type="entry name" value="Prot_kinase_dom"/>
</dbReference>
<dbReference type="InterPro" id="IPR001245">
    <property type="entry name" value="Ser-Thr/Tyr_kinase_cat_dom"/>
</dbReference>
<protein>
    <recommendedName>
        <fullName evidence="1">non-specific serine/threonine protein kinase</fullName>
        <ecNumber evidence="1">2.7.11.1</ecNumber>
    </recommendedName>
</protein>
<dbReference type="Gene3D" id="1.10.510.10">
    <property type="entry name" value="Transferase(Phosphotransferase) domain 1"/>
    <property type="match status" value="1"/>
</dbReference>
<dbReference type="InterPro" id="IPR011009">
    <property type="entry name" value="Kinase-like_dom_sf"/>
</dbReference>
<dbReference type="PROSITE" id="PS50011">
    <property type="entry name" value="PROTEIN_KINASE_DOM"/>
    <property type="match status" value="1"/>
</dbReference>
<name>A0A4Y1RGS2_PRUDU</name>
<keyword evidence="10" id="KW-0675">Receptor</keyword>
<comment type="catalytic activity">
    <reaction evidence="7">
        <text>L-threonyl-[protein] + ATP = O-phospho-L-threonyl-[protein] + ADP + H(+)</text>
        <dbReference type="Rhea" id="RHEA:46608"/>
        <dbReference type="Rhea" id="RHEA-COMP:11060"/>
        <dbReference type="Rhea" id="RHEA-COMP:11605"/>
        <dbReference type="ChEBI" id="CHEBI:15378"/>
        <dbReference type="ChEBI" id="CHEBI:30013"/>
        <dbReference type="ChEBI" id="CHEBI:30616"/>
        <dbReference type="ChEBI" id="CHEBI:61977"/>
        <dbReference type="ChEBI" id="CHEBI:456216"/>
        <dbReference type="EC" id="2.7.11.1"/>
    </reaction>
</comment>
<dbReference type="PANTHER" id="PTHR48005">
    <property type="entry name" value="LEUCINE RICH REPEAT KINASE 2"/>
    <property type="match status" value="1"/>
</dbReference>
<evidence type="ECO:0000256" key="3">
    <source>
        <dbReference type="ARBA" id="ARBA00022679"/>
    </source>
</evidence>
<dbReference type="SUPFAM" id="SSF56112">
    <property type="entry name" value="Protein kinase-like (PK-like)"/>
    <property type="match status" value="1"/>
</dbReference>